<dbReference type="Proteomes" id="UP001556098">
    <property type="component" value="Unassembled WGS sequence"/>
</dbReference>
<gene>
    <name evidence="1" type="ORF">AB2B41_21165</name>
</gene>
<protein>
    <submittedName>
        <fullName evidence="1">Uncharacterized protein</fullName>
    </submittedName>
</protein>
<organism evidence="1 2">
    <name type="scientific">Sulfitobacter sediminis</name>
    <dbReference type="NCBI Taxonomy" id="3234186"/>
    <lineage>
        <taxon>Bacteria</taxon>
        <taxon>Pseudomonadati</taxon>
        <taxon>Pseudomonadota</taxon>
        <taxon>Alphaproteobacteria</taxon>
        <taxon>Rhodobacterales</taxon>
        <taxon>Roseobacteraceae</taxon>
        <taxon>Sulfitobacter</taxon>
    </lineage>
</organism>
<reference evidence="1 2" key="1">
    <citation type="submission" date="2024-07" db="EMBL/GenBank/DDBJ databases">
        <title>Marimonas sp.nov., isolated from tidal-flat sediment.</title>
        <authorList>
            <person name="Jayan J.N."/>
            <person name="Lee S.S."/>
        </authorList>
    </citation>
    <scope>NUCLEOTIDE SEQUENCE [LARGE SCALE GENOMIC DNA]</scope>
    <source>
        <strain evidence="1 2">MJW-29</strain>
    </source>
</reference>
<dbReference type="EMBL" id="JBFNXX010000031">
    <property type="protein sequence ID" value="MEW9922125.1"/>
    <property type="molecule type" value="Genomic_DNA"/>
</dbReference>
<name>A0ABV3RT43_9RHOB</name>
<evidence type="ECO:0000313" key="1">
    <source>
        <dbReference type="EMBL" id="MEW9922125.1"/>
    </source>
</evidence>
<proteinExistence type="predicted"/>
<accession>A0ABV3RT43</accession>
<comment type="caution">
    <text evidence="1">The sequence shown here is derived from an EMBL/GenBank/DDBJ whole genome shotgun (WGS) entry which is preliminary data.</text>
</comment>
<evidence type="ECO:0000313" key="2">
    <source>
        <dbReference type="Proteomes" id="UP001556098"/>
    </source>
</evidence>
<dbReference type="RefSeq" id="WP_367879821.1">
    <property type="nucleotide sequence ID" value="NZ_JBFNXX010000031.1"/>
</dbReference>
<sequence length="108" mass="10978">MPPVPATTAQDLPVLLADDFTVTLGANMGDPLSFAAELVLDDIYAVATGARTARLSVLPCGAGIFRIAAESEAGLPGAVLHLDAALSFMSPDGSLSEAFLMVEVDAAC</sequence>
<keyword evidence="2" id="KW-1185">Reference proteome</keyword>